<protein>
    <submittedName>
        <fullName evidence="3">Uncharacterized protein</fullName>
    </submittedName>
</protein>
<dbReference type="InterPro" id="IPR047709">
    <property type="entry name" value="HpsJ-like"/>
</dbReference>
<keyword evidence="2" id="KW-1133">Transmembrane helix</keyword>
<feature type="coiled-coil region" evidence="1">
    <location>
        <begin position="188"/>
        <end position="219"/>
    </location>
</feature>
<dbReference type="Proteomes" id="UP000003781">
    <property type="component" value="Unassembled WGS sequence"/>
</dbReference>
<dbReference type="eggNOG" id="COG3206">
    <property type="taxonomic scope" value="Bacteria"/>
</dbReference>
<evidence type="ECO:0000313" key="3">
    <source>
        <dbReference type="EMBL" id="EAZ89020.1"/>
    </source>
</evidence>
<dbReference type="EMBL" id="AAXW01000057">
    <property type="protein sequence ID" value="EAZ89020.1"/>
    <property type="molecule type" value="Genomic_DNA"/>
</dbReference>
<dbReference type="RefSeq" id="WP_008277875.1">
    <property type="nucleotide sequence ID" value="NZ_AAXW01000057.1"/>
</dbReference>
<keyword evidence="4" id="KW-1185">Reference proteome</keyword>
<feature type="transmembrane region" description="Helical" evidence="2">
    <location>
        <begin position="88"/>
        <end position="107"/>
    </location>
</feature>
<sequence>MNYSAFTSLVLKLIGVIFILSSLLDYITLAVPLNFENQSWQIGLVTSIVDRGVVPLVGIGFILVGYLIDGLVDPNPLKKSGFNLKLPVYILSALLGLLFLLMVPLHLNNLNSAKTDALERIQQGAGQGAEQIQQFLTQVDTLSRNPNQLNQQIQRLNQAIEAGQVQGQQLNVQQLETLRQQRQQLQGLRDLSQNPEEYKKRTEELKNQLETQLLERRKQAESQATTQALKQSLRIGLSSLMLAIVYSVIGWIGLKSEISSPKGPKAPARPKAKR</sequence>
<keyword evidence="2" id="KW-0472">Membrane</keyword>
<proteinExistence type="predicted"/>
<evidence type="ECO:0000256" key="1">
    <source>
        <dbReference type="SAM" id="Coils"/>
    </source>
</evidence>
<feature type="transmembrane region" description="Helical" evidence="2">
    <location>
        <begin position="235"/>
        <end position="254"/>
    </location>
</feature>
<dbReference type="AlphaFoldDB" id="A3IWW9"/>
<reference evidence="3 4" key="1">
    <citation type="submission" date="2007-03" db="EMBL/GenBank/DDBJ databases">
        <authorList>
            <person name="Stal L."/>
            <person name="Ferriera S."/>
            <person name="Johnson J."/>
            <person name="Kravitz S."/>
            <person name="Beeson K."/>
            <person name="Sutton G."/>
            <person name="Rogers Y.-H."/>
            <person name="Friedman R."/>
            <person name="Frazier M."/>
            <person name="Venter J.C."/>
        </authorList>
    </citation>
    <scope>NUCLEOTIDE SEQUENCE [LARGE SCALE GENOMIC DNA]</scope>
    <source>
        <strain evidence="3 4">CCY0110</strain>
    </source>
</reference>
<comment type="caution">
    <text evidence="3">The sequence shown here is derived from an EMBL/GenBank/DDBJ whole genome shotgun (WGS) entry which is preliminary data.</text>
</comment>
<accession>A3IWW9</accession>
<gene>
    <name evidence="3" type="ORF">CY0110_23051</name>
</gene>
<dbReference type="NCBIfam" id="NF038305">
    <property type="entry name" value="HpsJ_fam"/>
    <property type="match status" value="1"/>
</dbReference>
<keyword evidence="1" id="KW-0175">Coiled coil</keyword>
<evidence type="ECO:0000256" key="2">
    <source>
        <dbReference type="SAM" id="Phobius"/>
    </source>
</evidence>
<organism evidence="3 4">
    <name type="scientific">Crocosphaera chwakensis CCY0110</name>
    <dbReference type="NCBI Taxonomy" id="391612"/>
    <lineage>
        <taxon>Bacteria</taxon>
        <taxon>Bacillati</taxon>
        <taxon>Cyanobacteriota</taxon>
        <taxon>Cyanophyceae</taxon>
        <taxon>Oscillatoriophycideae</taxon>
        <taxon>Chroococcales</taxon>
        <taxon>Aphanothecaceae</taxon>
        <taxon>Crocosphaera</taxon>
        <taxon>Crocosphaera chwakensis</taxon>
    </lineage>
</organism>
<dbReference type="OrthoDB" id="532366at2"/>
<feature type="transmembrane region" description="Helical" evidence="2">
    <location>
        <begin position="6"/>
        <end position="27"/>
    </location>
</feature>
<evidence type="ECO:0000313" key="4">
    <source>
        <dbReference type="Proteomes" id="UP000003781"/>
    </source>
</evidence>
<feature type="transmembrane region" description="Helical" evidence="2">
    <location>
        <begin position="48"/>
        <end position="68"/>
    </location>
</feature>
<name>A3IWW9_9CHRO</name>
<keyword evidence="2" id="KW-0812">Transmembrane</keyword>